<dbReference type="InterPro" id="IPR009597">
    <property type="entry name" value="DUF1206"/>
</dbReference>
<dbReference type="KEGG" id="tfl:RPIT_00390"/>
<protein>
    <recommendedName>
        <fullName evidence="2">DUF1206 domain-containing protein</fullName>
    </recommendedName>
</protein>
<feature type="transmembrane region" description="Helical" evidence="1">
    <location>
        <begin position="102"/>
        <end position="121"/>
    </location>
</feature>
<evidence type="ECO:0000313" key="3">
    <source>
        <dbReference type="EMBL" id="AQP45939.1"/>
    </source>
</evidence>
<feature type="transmembrane region" description="Helical" evidence="1">
    <location>
        <begin position="67"/>
        <end position="90"/>
    </location>
</feature>
<feature type="domain" description="DUF1206" evidence="2">
    <location>
        <begin position="190"/>
        <end position="258"/>
    </location>
</feature>
<sequence>MGKVEDAAKDVEDHPAASWVAAAGHVANGIVHAVIGLIAISIARGAAGEADQGGAMRAIESTPLGEISLWVVGVSMVGLGLYTLATAIGQLRDDLWQGLKDLGRMVTYFAVGVVALTYATGGTSSGEGTTESLSARLMATGWGSILLVIVGLAIVAIGVGMIVSGVRQRFMRHVDVSPKSQKWFVPLGIAGYVAKGLAVAAVGVLFVVAVWTSDPSQTGGLDGALKSFTQLPFGRVVLFGIAVGLITYGLFCLARARKAKPA</sequence>
<evidence type="ECO:0000256" key="1">
    <source>
        <dbReference type="SAM" id="Phobius"/>
    </source>
</evidence>
<evidence type="ECO:0000313" key="4">
    <source>
        <dbReference type="Proteomes" id="UP000188324"/>
    </source>
</evidence>
<dbReference type="Proteomes" id="UP000188324">
    <property type="component" value="Chromosome"/>
</dbReference>
<dbReference type="STRING" id="1610493.RPIT_00390"/>
<dbReference type="Pfam" id="PF06724">
    <property type="entry name" value="DUF1206"/>
    <property type="match status" value="3"/>
</dbReference>
<organism evidence="3 4">
    <name type="scientific">Tessaracoccus flavus</name>
    <dbReference type="NCBI Taxonomy" id="1610493"/>
    <lineage>
        <taxon>Bacteria</taxon>
        <taxon>Bacillati</taxon>
        <taxon>Actinomycetota</taxon>
        <taxon>Actinomycetes</taxon>
        <taxon>Propionibacteriales</taxon>
        <taxon>Propionibacteriaceae</taxon>
        <taxon>Tessaracoccus</taxon>
    </lineage>
</organism>
<reference evidence="3 4" key="1">
    <citation type="journal article" date="2016" name="Int. J. Syst. Evol. Microbiol.">
        <title>Tessaracoccus flavus sp. nov., isolated from the drainage system of a lindane-producing factory.</title>
        <authorList>
            <person name="Kumari R."/>
            <person name="Singh P."/>
            <person name="Schumann P."/>
            <person name="Lal R."/>
        </authorList>
    </citation>
    <scope>NUCLEOTIDE SEQUENCE [LARGE SCALE GENOMIC DNA]</scope>
    <source>
        <strain evidence="3 4">RP1T</strain>
    </source>
</reference>
<keyword evidence="1" id="KW-0812">Transmembrane</keyword>
<feature type="domain" description="DUF1206" evidence="2">
    <location>
        <begin position="23"/>
        <end position="88"/>
    </location>
</feature>
<feature type="transmembrane region" description="Helical" evidence="1">
    <location>
        <begin position="141"/>
        <end position="163"/>
    </location>
</feature>
<dbReference type="EMBL" id="CP019605">
    <property type="protein sequence ID" value="AQP45939.1"/>
    <property type="molecule type" value="Genomic_DNA"/>
</dbReference>
<gene>
    <name evidence="3" type="ORF">RPIT_00390</name>
</gene>
<feature type="domain" description="DUF1206" evidence="2">
    <location>
        <begin position="104"/>
        <end position="167"/>
    </location>
</feature>
<accession>A0A1Q2CII8</accession>
<name>A0A1Q2CII8_9ACTN</name>
<keyword evidence="1" id="KW-0472">Membrane</keyword>
<dbReference type="AlphaFoldDB" id="A0A1Q2CII8"/>
<proteinExistence type="predicted"/>
<feature type="transmembrane region" description="Helical" evidence="1">
    <location>
        <begin position="232"/>
        <end position="254"/>
    </location>
</feature>
<evidence type="ECO:0000259" key="2">
    <source>
        <dbReference type="Pfam" id="PF06724"/>
    </source>
</evidence>
<keyword evidence="4" id="KW-1185">Reference proteome</keyword>
<keyword evidence="1" id="KW-1133">Transmembrane helix</keyword>
<feature type="transmembrane region" description="Helical" evidence="1">
    <location>
        <begin position="184"/>
        <end position="212"/>
    </location>
</feature>